<comment type="caution">
    <text evidence="6">The sequence shown here is derived from an EMBL/GenBank/DDBJ whole genome shotgun (WGS) entry which is preliminary data.</text>
</comment>
<accession>A0A938Y623</accession>
<evidence type="ECO:0000256" key="2">
    <source>
        <dbReference type="PIRSR" id="PIRSR637460-2"/>
    </source>
</evidence>
<feature type="disulfide bond" evidence="2">
    <location>
        <begin position="86"/>
        <end position="110"/>
    </location>
</feature>
<feature type="compositionally biased region" description="Low complexity" evidence="3">
    <location>
        <begin position="36"/>
        <end position="54"/>
    </location>
</feature>
<reference evidence="6" key="1">
    <citation type="submission" date="2021-01" db="EMBL/GenBank/DDBJ databases">
        <title>Novel species in genus Nocardioides.</title>
        <authorList>
            <person name="Zhang G."/>
        </authorList>
    </citation>
    <scope>NUCLEOTIDE SEQUENCE</scope>
    <source>
        <strain evidence="6">Zg-536</strain>
    </source>
</reference>
<dbReference type="EMBL" id="JAERTX010000001">
    <property type="protein sequence ID" value="MBM9458550.1"/>
    <property type="molecule type" value="Genomic_DNA"/>
</dbReference>
<feature type="disulfide bond" evidence="2">
    <location>
        <begin position="229"/>
        <end position="277"/>
    </location>
</feature>
<dbReference type="InterPro" id="IPR036514">
    <property type="entry name" value="SGNH_hydro_sf"/>
</dbReference>
<feature type="region of interest" description="Disordered" evidence="3">
    <location>
        <begin position="22"/>
        <end position="59"/>
    </location>
</feature>
<protein>
    <submittedName>
        <fullName evidence="6">SGNH/GDSL hydrolase family protein</fullName>
    </submittedName>
</protein>
<dbReference type="PROSITE" id="PS51257">
    <property type="entry name" value="PROKAR_LIPOPROTEIN"/>
    <property type="match status" value="1"/>
</dbReference>
<feature type="active site" evidence="1">
    <location>
        <position position="296"/>
    </location>
</feature>
<keyword evidence="2" id="KW-1015">Disulfide bond</keyword>
<gene>
    <name evidence="6" type="ORF">JK386_01400</name>
</gene>
<evidence type="ECO:0000313" key="6">
    <source>
        <dbReference type="EMBL" id="MBM9458550.1"/>
    </source>
</evidence>
<keyword evidence="4" id="KW-0732">Signal</keyword>
<evidence type="ECO:0000259" key="5">
    <source>
        <dbReference type="Pfam" id="PF13472"/>
    </source>
</evidence>
<sequence length="316" mass="32251">MSRLRGCVAAGLVAVLALAGCSTDGDDGPDGPDSKAGASPRSSEAASESPTATPRPDLRPDLRYVALGDSFTAAPGVGKQVGPAGCLRTDANYPHLVQERLGLELVDVSCSGATSADLTSPQAAAGAGVTAQLDALTPQTDLVTLSMGGNDGGLYASFVSLCADVQGDGAQGRGLCRDNPRFAPDALDEEMADLRRRTAASVAAVQERAPQAQVVVVGYPQVVPVGESCHQLPMVDDDVAFARSVNRRLAGALKGGAKAAGVSYVDAWRLSEGHDACSEDPWVAGLRPERPGFPVHPYAELHVAIADAVAGLVADG</sequence>
<dbReference type="CDD" id="cd01823">
    <property type="entry name" value="SEST_like"/>
    <property type="match status" value="1"/>
</dbReference>
<dbReference type="InterPro" id="IPR013830">
    <property type="entry name" value="SGNH_hydro"/>
</dbReference>
<dbReference type="Pfam" id="PF13472">
    <property type="entry name" value="Lipase_GDSL_2"/>
    <property type="match status" value="1"/>
</dbReference>
<evidence type="ECO:0000256" key="3">
    <source>
        <dbReference type="SAM" id="MobiDB-lite"/>
    </source>
</evidence>
<proteinExistence type="predicted"/>
<dbReference type="AlphaFoldDB" id="A0A938Y623"/>
<dbReference type="PANTHER" id="PTHR37981">
    <property type="entry name" value="LIPASE 2"/>
    <property type="match status" value="1"/>
</dbReference>
<name>A0A938Y623_9ACTN</name>
<evidence type="ECO:0000256" key="1">
    <source>
        <dbReference type="PIRSR" id="PIRSR637460-1"/>
    </source>
</evidence>
<dbReference type="SUPFAM" id="SSF52266">
    <property type="entry name" value="SGNH hydrolase"/>
    <property type="match status" value="1"/>
</dbReference>
<dbReference type="Gene3D" id="3.40.50.1110">
    <property type="entry name" value="SGNH hydrolase"/>
    <property type="match status" value="1"/>
</dbReference>
<keyword evidence="7" id="KW-1185">Reference proteome</keyword>
<keyword evidence="6" id="KW-0378">Hydrolase</keyword>
<feature type="signal peptide" evidence="4">
    <location>
        <begin position="1"/>
        <end position="19"/>
    </location>
</feature>
<dbReference type="GO" id="GO:0019433">
    <property type="term" value="P:triglyceride catabolic process"/>
    <property type="evidence" value="ECO:0007669"/>
    <property type="project" value="TreeGrafter"/>
</dbReference>
<feature type="disulfide bond" evidence="2">
    <location>
        <begin position="162"/>
        <end position="176"/>
    </location>
</feature>
<organism evidence="6 7">
    <name type="scientific">Nocardioides faecalis</name>
    <dbReference type="NCBI Taxonomy" id="2803858"/>
    <lineage>
        <taxon>Bacteria</taxon>
        <taxon>Bacillati</taxon>
        <taxon>Actinomycetota</taxon>
        <taxon>Actinomycetes</taxon>
        <taxon>Propionibacteriales</taxon>
        <taxon>Nocardioidaceae</taxon>
        <taxon>Nocardioides</taxon>
    </lineage>
</organism>
<evidence type="ECO:0000313" key="7">
    <source>
        <dbReference type="Proteomes" id="UP000663791"/>
    </source>
</evidence>
<dbReference type="InterPro" id="IPR037460">
    <property type="entry name" value="SEST-like"/>
</dbReference>
<evidence type="ECO:0000256" key="4">
    <source>
        <dbReference type="SAM" id="SignalP"/>
    </source>
</evidence>
<dbReference type="Proteomes" id="UP000663791">
    <property type="component" value="Unassembled WGS sequence"/>
</dbReference>
<dbReference type="PANTHER" id="PTHR37981:SF1">
    <property type="entry name" value="SGNH HYDROLASE-TYPE ESTERASE DOMAIN-CONTAINING PROTEIN"/>
    <property type="match status" value="1"/>
</dbReference>
<dbReference type="RefSeq" id="WP_205289842.1">
    <property type="nucleotide sequence ID" value="NZ_CP074406.1"/>
</dbReference>
<feature type="chain" id="PRO_5039400571" evidence="4">
    <location>
        <begin position="20"/>
        <end position="316"/>
    </location>
</feature>
<feature type="domain" description="SGNH hydrolase-type esterase" evidence="5">
    <location>
        <begin position="66"/>
        <end position="301"/>
    </location>
</feature>
<dbReference type="GO" id="GO:0004806">
    <property type="term" value="F:triacylglycerol lipase activity"/>
    <property type="evidence" value="ECO:0007669"/>
    <property type="project" value="TreeGrafter"/>
</dbReference>
<feature type="active site" description="Nucleophile" evidence="1">
    <location>
        <position position="70"/>
    </location>
</feature>